<feature type="domain" description="Tc1-like transposase DDE" evidence="1">
    <location>
        <begin position="1"/>
        <end position="62"/>
    </location>
</feature>
<sequence length="70" mass="7772">MGAIINHTFLTLSLVIGNVNAEVFHVWIEQNLLPKVPEEAVIVIDHASFHKHSDILESIEARSCASTLDH</sequence>
<evidence type="ECO:0000313" key="2">
    <source>
        <dbReference type="EMBL" id="PCS21638.1"/>
    </source>
</evidence>
<proteinExistence type="predicted"/>
<dbReference type="AlphaFoldDB" id="A0A2A5T0K0"/>
<organism evidence="2 3">
    <name type="scientific">Candidatus Enterovibrio escicola</name>
    <dbReference type="NCBI Taxonomy" id="1927127"/>
    <lineage>
        <taxon>Bacteria</taxon>
        <taxon>Pseudomonadati</taxon>
        <taxon>Pseudomonadota</taxon>
        <taxon>Gammaproteobacteria</taxon>
        <taxon>Vibrionales</taxon>
        <taxon>Vibrionaceae</taxon>
        <taxon>Enterovibrio</taxon>
    </lineage>
</organism>
<dbReference type="InterPro" id="IPR036397">
    <property type="entry name" value="RNaseH_sf"/>
</dbReference>
<comment type="caution">
    <text evidence="2">The sequence shown here is derived from an EMBL/GenBank/DDBJ whole genome shotgun (WGS) entry which is preliminary data.</text>
</comment>
<evidence type="ECO:0000313" key="3">
    <source>
        <dbReference type="Proteomes" id="UP000219020"/>
    </source>
</evidence>
<dbReference type="Gene3D" id="3.30.420.10">
    <property type="entry name" value="Ribonuclease H-like superfamily/Ribonuclease H"/>
    <property type="match status" value="1"/>
</dbReference>
<dbReference type="EMBL" id="NBYY01000032">
    <property type="protein sequence ID" value="PCS21638.1"/>
    <property type="molecule type" value="Genomic_DNA"/>
</dbReference>
<keyword evidence="3" id="KW-1185">Reference proteome</keyword>
<accession>A0A2A5T0K0</accession>
<dbReference type="Pfam" id="PF13358">
    <property type="entry name" value="DDE_3"/>
    <property type="match status" value="1"/>
</dbReference>
<name>A0A2A5T0K0_9GAMM</name>
<dbReference type="InterPro" id="IPR038717">
    <property type="entry name" value="Tc1-like_DDE_dom"/>
</dbReference>
<dbReference type="GO" id="GO:0003676">
    <property type="term" value="F:nucleic acid binding"/>
    <property type="evidence" value="ECO:0007669"/>
    <property type="project" value="InterPro"/>
</dbReference>
<evidence type="ECO:0000259" key="1">
    <source>
        <dbReference type="Pfam" id="PF13358"/>
    </source>
</evidence>
<reference evidence="3" key="1">
    <citation type="submission" date="2017-04" db="EMBL/GenBank/DDBJ databases">
        <title>Genome evolution of the luminous symbionts of deep sea anglerfish.</title>
        <authorList>
            <person name="Hendry T.A."/>
        </authorList>
    </citation>
    <scope>NUCLEOTIDE SEQUENCE [LARGE SCALE GENOMIC DNA]</scope>
</reference>
<dbReference type="Proteomes" id="UP000219020">
    <property type="component" value="Unassembled WGS sequence"/>
</dbReference>
<protein>
    <recommendedName>
        <fullName evidence="1">Tc1-like transposase DDE domain-containing protein</fullName>
    </recommendedName>
</protein>
<gene>
    <name evidence="2" type="ORF">BTN49_2799</name>
</gene>